<dbReference type="OMA" id="CHTWHRC"/>
<keyword evidence="1" id="KW-0430">Lectin</keyword>
<dbReference type="AlphaFoldDB" id="A0A3Q0S3H0"/>
<name>A0A3Q0S3H0_AMPCI</name>
<dbReference type="PANTHER" id="PTHR46746:SF9">
    <property type="entry name" value="CD209 ANTIGEN-LIKE PROTEIN C-LIKE"/>
    <property type="match status" value="1"/>
</dbReference>
<evidence type="ECO:0000259" key="3">
    <source>
        <dbReference type="PROSITE" id="PS50041"/>
    </source>
</evidence>
<dbReference type="PROSITE" id="PS50041">
    <property type="entry name" value="C_TYPE_LECTIN_2"/>
    <property type="match status" value="1"/>
</dbReference>
<dbReference type="Pfam" id="PF00059">
    <property type="entry name" value="Lectin_C"/>
    <property type="match status" value="1"/>
</dbReference>
<feature type="domain" description="C-type lectin" evidence="3">
    <location>
        <begin position="40"/>
        <end position="126"/>
    </location>
</feature>
<evidence type="ECO:0000313" key="5">
    <source>
        <dbReference type="Proteomes" id="UP000261340"/>
    </source>
</evidence>
<dbReference type="SUPFAM" id="SSF56436">
    <property type="entry name" value="C-type lectin-like"/>
    <property type="match status" value="1"/>
</dbReference>
<dbReference type="GO" id="GO:0030246">
    <property type="term" value="F:carbohydrate binding"/>
    <property type="evidence" value="ECO:0007669"/>
    <property type="project" value="UniProtKB-KW"/>
</dbReference>
<dbReference type="Ensembl" id="ENSACIT00000016895.1">
    <property type="protein sequence ID" value="ENSACIP00000016453.1"/>
    <property type="gene ID" value="ENSACIG00000012822.1"/>
</dbReference>
<dbReference type="PANTHER" id="PTHR46746">
    <property type="entry name" value="KILLER CELL LECTIN-LIKE RECEPTOR SUBFAMILY F MEMBER 2"/>
    <property type="match status" value="1"/>
</dbReference>
<keyword evidence="2" id="KW-1015">Disulfide bond</keyword>
<proteinExistence type="predicted"/>
<sequence>MFLTAELDISLEVIFLTSHLCCNLFKDDSCNKCEAGWEHHGGKCYHFSISKSSWNRSRADCRAEGGDLVKIDSREEFLTITMKRNYFWIGLTDSTEEGNWMWVDGSPLNERCDLIRLCHTWHRCSCILCQPLGYGAPCMPCLLASCALLLCAGLSACTWGLALCGSLY</sequence>
<evidence type="ECO:0000256" key="2">
    <source>
        <dbReference type="ARBA" id="ARBA00023157"/>
    </source>
</evidence>
<reference evidence="4" key="1">
    <citation type="submission" date="2025-08" db="UniProtKB">
        <authorList>
            <consortium name="Ensembl"/>
        </authorList>
    </citation>
    <scope>IDENTIFICATION</scope>
</reference>
<keyword evidence="5" id="KW-1185">Reference proteome</keyword>
<accession>A0A3Q0S3H0</accession>
<evidence type="ECO:0000313" key="4">
    <source>
        <dbReference type="Ensembl" id="ENSACIP00000016453.1"/>
    </source>
</evidence>
<dbReference type="InterPro" id="IPR051379">
    <property type="entry name" value="C-type_Lectin_Receptor_IMM"/>
</dbReference>
<dbReference type="Proteomes" id="UP000261340">
    <property type="component" value="Unplaced"/>
</dbReference>
<reference evidence="4" key="2">
    <citation type="submission" date="2025-09" db="UniProtKB">
        <authorList>
            <consortium name="Ensembl"/>
        </authorList>
    </citation>
    <scope>IDENTIFICATION</scope>
</reference>
<protein>
    <recommendedName>
        <fullName evidence="3">C-type lectin domain-containing protein</fullName>
    </recommendedName>
</protein>
<dbReference type="InterPro" id="IPR001304">
    <property type="entry name" value="C-type_lectin-like"/>
</dbReference>
<dbReference type="SMART" id="SM00034">
    <property type="entry name" value="CLECT"/>
    <property type="match status" value="1"/>
</dbReference>
<dbReference type="Gene3D" id="3.10.100.10">
    <property type="entry name" value="Mannose-Binding Protein A, subunit A"/>
    <property type="match status" value="1"/>
</dbReference>
<dbReference type="InterPro" id="IPR016186">
    <property type="entry name" value="C-type_lectin-like/link_sf"/>
</dbReference>
<evidence type="ECO:0000256" key="1">
    <source>
        <dbReference type="ARBA" id="ARBA00022734"/>
    </source>
</evidence>
<dbReference type="InterPro" id="IPR016187">
    <property type="entry name" value="CTDL_fold"/>
</dbReference>
<dbReference type="STRING" id="61819.ENSACIP00000016453"/>
<organism evidence="4 5">
    <name type="scientific">Amphilophus citrinellus</name>
    <name type="common">Midas cichlid</name>
    <name type="synonym">Cichlasoma citrinellum</name>
    <dbReference type="NCBI Taxonomy" id="61819"/>
    <lineage>
        <taxon>Eukaryota</taxon>
        <taxon>Metazoa</taxon>
        <taxon>Chordata</taxon>
        <taxon>Craniata</taxon>
        <taxon>Vertebrata</taxon>
        <taxon>Euteleostomi</taxon>
        <taxon>Actinopterygii</taxon>
        <taxon>Neopterygii</taxon>
        <taxon>Teleostei</taxon>
        <taxon>Neoteleostei</taxon>
        <taxon>Acanthomorphata</taxon>
        <taxon>Ovalentaria</taxon>
        <taxon>Cichlomorphae</taxon>
        <taxon>Cichliformes</taxon>
        <taxon>Cichlidae</taxon>
        <taxon>New World cichlids</taxon>
        <taxon>Cichlasomatinae</taxon>
        <taxon>Heroini</taxon>
        <taxon>Amphilophus</taxon>
    </lineage>
</organism>
<dbReference type="GeneTree" id="ENSGT01030000234575"/>